<feature type="region of interest" description="Disordered" evidence="1">
    <location>
        <begin position="1"/>
        <end position="21"/>
    </location>
</feature>
<organism evidence="3">
    <name type="scientific">uncultured Rubrobacteraceae bacterium</name>
    <dbReference type="NCBI Taxonomy" id="349277"/>
    <lineage>
        <taxon>Bacteria</taxon>
        <taxon>Bacillati</taxon>
        <taxon>Actinomycetota</taxon>
        <taxon>Rubrobacteria</taxon>
        <taxon>Rubrobacterales</taxon>
        <taxon>Rubrobacteraceae</taxon>
        <taxon>environmental samples</taxon>
    </lineage>
</organism>
<protein>
    <submittedName>
        <fullName evidence="3">Uncharacterized protein, YkwD family</fullName>
    </submittedName>
</protein>
<evidence type="ECO:0000256" key="1">
    <source>
        <dbReference type="SAM" id="MobiDB-lite"/>
    </source>
</evidence>
<feature type="compositionally biased region" description="Basic and acidic residues" evidence="1">
    <location>
        <begin position="225"/>
        <end position="237"/>
    </location>
</feature>
<dbReference type="PANTHER" id="PTHR31157:SF1">
    <property type="entry name" value="SCP DOMAIN-CONTAINING PROTEIN"/>
    <property type="match status" value="1"/>
</dbReference>
<dbReference type="EMBL" id="CADCVM010000067">
    <property type="protein sequence ID" value="CAA9471287.1"/>
    <property type="molecule type" value="Genomic_DNA"/>
</dbReference>
<dbReference type="Gene3D" id="3.40.33.10">
    <property type="entry name" value="CAP"/>
    <property type="match status" value="1"/>
</dbReference>
<dbReference type="InterPro" id="IPR014044">
    <property type="entry name" value="CAP_dom"/>
</dbReference>
<name>A0A6J4RDU1_9ACTN</name>
<proteinExistence type="predicted"/>
<dbReference type="PANTHER" id="PTHR31157">
    <property type="entry name" value="SCP DOMAIN-CONTAINING PROTEIN"/>
    <property type="match status" value="1"/>
</dbReference>
<dbReference type="CDD" id="cd05379">
    <property type="entry name" value="CAP_bacterial"/>
    <property type="match status" value="1"/>
</dbReference>
<evidence type="ECO:0000313" key="3">
    <source>
        <dbReference type="EMBL" id="CAA9471287.1"/>
    </source>
</evidence>
<feature type="region of interest" description="Disordered" evidence="1">
    <location>
        <begin position="194"/>
        <end position="248"/>
    </location>
</feature>
<sequence length="382" mass="41973">MRETDGGVILRRMESREDTRQRPRGARRRWLLAVLAVVMLSTFALAGSGGAATAYDDEELEFLGLLNDYREQNGLRPVILSDTLTVAAERHSEDMAEYGFFAHNTAQSSYYPAGAQPWDRMKAEGYDYNTAKGENLAVGYETASEAMQAWKTSPSHNAAMLDGNYRVMGVARINDPDSVHGWYWTTDFGGYVDASAHAPGDNPAGPQPQQRTTPEEPEGPPPSADEPKDGAPARDAVEPPLDTDALDNGGFAKIGGWKQKARDGADLVLVDDGYARLGGYHDGSDELWQKVRIRADATLAYNVKVRAGDEDPDDEMLLRLTDTKGKQLAVLERHGGREAGGWERGRVDLSRFAGRTLLVSFDARTDGERLTTFYVDGLTLRQ</sequence>
<gene>
    <name evidence="3" type="ORF">AVDCRST_MAG05-575</name>
</gene>
<feature type="domain" description="SCP" evidence="2">
    <location>
        <begin position="64"/>
        <end position="188"/>
    </location>
</feature>
<dbReference type="AlphaFoldDB" id="A0A6J4RDU1"/>
<accession>A0A6J4RDU1</accession>
<dbReference type="SUPFAM" id="SSF55797">
    <property type="entry name" value="PR-1-like"/>
    <property type="match status" value="1"/>
</dbReference>
<dbReference type="Pfam" id="PF00188">
    <property type="entry name" value="CAP"/>
    <property type="match status" value="1"/>
</dbReference>
<reference evidence="3" key="1">
    <citation type="submission" date="2020-02" db="EMBL/GenBank/DDBJ databases">
        <authorList>
            <person name="Meier V. D."/>
        </authorList>
    </citation>
    <scope>NUCLEOTIDE SEQUENCE</scope>
    <source>
        <strain evidence="3">AVDCRST_MAG05</strain>
    </source>
</reference>
<dbReference type="InterPro" id="IPR035940">
    <property type="entry name" value="CAP_sf"/>
</dbReference>
<evidence type="ECO:0000259" key="2">
    <source>
        <dbReference type="Pfam" id="PF00188"/>
    </source>
</evidence>